<accession>A0ABY8EKK1</accession>
<feature type="region of interest" description="Disordered" evidence="4">
    <location>
        <begin position="83"/>
        <end position="239"/>
    </location>
</feature>
<dbReference type="InterPro" id="IPR001012">
    <property type="entry name" value="UBX_dom"/>
</dbReference>
<protein>
    <recommendedName>
        <fullName evidence="5">UBX domain-containing protein</fullName>
    </recommendedName>
</protein>
<dbReference type="InterPro" id="IPR013087">
    <property type="entry name" value="Znf_C2H2_type"/>
</dbReference>
<dbReference type="InterPro" id="IPR009060">
    <property type="entry name" value="UBA-like_sf"/>
</dbReference>
<dbReference type="SUPFAM" id="SSF54236">
    <property type="entry name" value="Ubiquitin-like"/>
    <property type="match status" value="1"/>
</dbReference>
<feature type="compositionally biased region" description="Basic and acidic residues" evidence="4">
    <location>
        <begin position="95"/>
        <end position="121"/>
    </location>
</feature>
<feature type="compositionally biased region" description="Basic and acidic residues" evidence="4">
    <location>
        <begin position="28"/>
        <end position="43"/>
    </location>
</feature>
<dbReference type="Pfam" id="PF00789">
    <property type="entry name" value="UBX"/>
    <property type="match status" value="1"/>
</dbReference>
<dbReference type="SUPFAM" id="SSF46934">
    <property type="entry name" value="UBA-like"/>
    <property type="match status" value="1"/>
</dbReference>
<dbReference type="SMART" id="SM00166">
    <property type="entry name" value="UBX"/>
    <property type="match status" value="1"/>
</dbReference>
<dbReference type="PROSITE" id="PS00028">
    <property type="entry name" value="ZINC_FINGER_C2H2_1"/>
    <property type="match status" value="1"/>
</dbReference>
<gene>
    <name evidence="6" type="ORF">GLX27_000767</name>
</gene>
<keyword evidence="3" id="KW-0175">Coiled coil</keyword>
<dbReference type="PANTHER" id="PTHR46340:SF1">
    <property type="entry name" value="UBX DOMAIN-CONTAINING PROTEIN 1"/>
    <property type="match status" value="1"/>
</dbReference>
<name>A0ABY8EKK1_MALFU</name>
<keyword evidence="2" id="KW-0963">Cytoplasm</keyword>
<dbReference type="Gene3D" id="1.10.8.10">
    <property type="entry name" value="DNA helicase RuvA subunit, C-terminal domain"/>
    <property type="match status" value="1"/>
</dbReference>
<feature type="region of interest" description="Disordered" evidence="4">
    <location>
        <begin position="28"/>
        <end position="62"/>
    </location>
</feature>
<dbReference type="Proteomes" id="UP000818624">
    <property type="component" value="Chromosome 1"/>
</dbReference>
<comment type="subcellular location">
    <subcellularLocation>
        <location evidence="1">Cytoplasm</location>
    </subcellularLocation>
</comment>
<dbReference type="PANTHER" id="PTHR46340">
    <property type="entry name" value="UBX DOMAIN-CONTAINING PROTEIN 1"/>
    <property type="match status" value="1"/>
</dbReference>
<reference evidence="6 7" key="1">
    <citation type="journal article" date="2020" name="Elife">
        <title>Loss of centromere function drives karyotype evolution in closely related Malassezia species.</title>
        <authorList>
            <person name="Sankaranarayanan S.R."/>
            <person name="Ianiri G."/>
            <person name="Coelho M.A."/>
            <person name="Reza M.H."/>
            <person name="Thimmappa B.C."/>
            <person name="Ganguly P."/>
            <person name="Vadnala R.N."/>
            <person name="Sun S."/>
            <person name="Siddharthan R."/>
            <person name="Tellgren-Roth C."/>
            <person name="Dawson T.L."/>
            <person name="Heitman J."/>
            <person name="Sanyal K."/>
        </authorList>
    </citation>
    <scope>NUCLEOTIDE SEQUENCE [LARGE SCALE GENOMIC DNA]</scope>
    <source>
        <strain evidence="6">CBS14141</strain>
    </source>
</reference>
<evidence type="ECO:0000256" key="4">
    <source>
        <dbReference type="SAM" id="MobiDB-lite"/>
    </source>
</evidence>
<feature type="compositionally biased region" description="Low complexity" evidence="4">
    <location>
        <begin position="44"/>
        <end position="60"/>
    </location>
</feature>
<sequence length="306" mass="32855">MGFAPERVDWALHATNSGGLQAALDHLEAHQDEPMPENWKEAAADAGASGEAAGTEGPAAKSIRCGTCGKVFRDMDLAMYHADKSGHDDFEESTEEIKPLTEEEKKQRLAELRAKMQEKRAKQATQDAEERRANELIRRKAGQDAGQAREELERKERLKDAERKRREKLEDAAAKARVKAQIEEDKRRRAEKAAREKAAREGAPLPGAAPAGGAPAAPPVPKASSATESRLRVRAPGGQWMGVLPATATLADLEATVLDAGHGGGASALQFSTTFPRRTFTAEERSASLKDLGLVPNAALEASAAP</sequence>
<dbReference type="EMBL" id="CP046234">
    <property type="protein sequence ID" value="WFD46138.1"/>
    <property type="molecule type" value="Genomic_DNA"/>
</dbReference>
<feature type="compositionally biased region" description="Basic and acidic residues" evidence="4">
    <location>
        <begin position="128"/>
        <end position="200"/>
    </location>
</feature>
<evidence type="ECO:0000256" key="2">
    <source>
        <dbReference type="ARBA" id="ARBA00022490"/>
    </source>
</evidence>
<keyword evidence="7" id="KW-1185">Reference proteome</keyword>
<dbReference type="InterPro" id="IPR029071">
    <property type="entry name" value="Ubiquitin-like_domsf"/>
</dbReference>
<evidence type="ECO:0000259" key="5">
    <source>
        <dbReference type="PROSITE" id="PS50033"/>
    </source>
</evidence>
<evidence type="ECO:0000313" key="7">
    <source>
        <dbReference type="Proteomes" id="UP000818624"/>
    </source>
</evidence>
<evidence type="ECO:0000256" key="1">
    <source>
        <dbReference type="ARBA" id="ARBA00004496"/>
    </source>
</evidence>
<proteinExistence type="predicted"/>
<dbReference type="Gene3D" id="3.10.20.90">
    <property type="entry name" value="Phosphatidylinositol 3-kinase Catalytic Subunit, Chain A, domain 1"/>
    <property type="match status" value="1"/>
</dbReference>
<dbReference type="PROSITE" id="PS50033">
    <property type="entry name" value="UBX"/>
    <property type="match status" value="1"/>
</dbReference>
<feature type="domain" description="UBX" evidence="5">
    <location>
        <begin position="224"/>
        <end position="302"/>
    </location>
</feature>
<evidence type="ECO:0000313" key="6">
    <source>
        <dbReference type="EMBL" id="WFD46138.1"/>
    </source>
</evidence>
<feature type="compositionally biased region" description="Low complexity" evidence="4">
    <location>
        <begin position="201"/>
        <end position="215"/>
    </location>
</feature>
<evidence type="ECO:0000256" key="3">
    <source>
        <dbReference type="ARBA" id="ARBA00023054"/>
    </source>
</evidence>
<organism evidence="6 7">
    <name type="scientific">Malassezia furfur</name>
    <name type="common">Pityriasis versicolor infection agent</name>
    <name type="synonym">Pityrosporum furfur</name>
    <dbReference type="NCBI Taxonomy" id="55194"/>
    <lineage>
        <taxon>Eukaryota</taxon>
        <taxon>Fungi</taxon>
        <taxon>Dikarya</taxon>
        <taxon>Basidiomycota</taxon>
        <taxon>Ustilaginomycotina</taxon>
        <taxon>Malasseziomycetes</taxon>
        <taxon>Malasseziales</taxon>
        <taxon>Malasseziaceae</taxon>
        <taxon>Malassezia</taxon>
    </lineage>
</organism>